<dbReference type="PANTHER" id="PTHR43327">
    <property type="entry name" value="STOMATIN-LIKE PROTEIN 2, MITOCHONDRIAL"/>
    <property type="match status" value="1"/>
</dbReference>
<dbReference type="PANTHER" id="PTHR43327:SF31">
    <property type="entry name" value="HYPERSENSITIVE-INDUCED RESPONSE PROTEIN 2"/>
    <property type="match status" value="1"/>
</dbReference>
<evidence type="ECO:0008006" key="3">
    <source>
        <dbReference type="Google" id="ProtNLM"/>
    </source>
</evidence>
<dbReference type="STRING" id="145388.A0A0D2J0S6"/>
<dbReference type="EMBL" id="KK104623">
    <property type="protein sequence ID" value="KIY93637.1"/>
    <property type="molecule type" value="Genomic_DNA"/>
</dbReference>
<dbReference type="KEGG" id="mng:MNEG_14325"/>
<dbReference type="InterPro" id="IPR050710">
    <property type="entry name" value="Band7/mec-2_domain"/>
</dbReference>
<accession>A0A0D2J0S6</accession>
<sequence>MNDINAAQRLRVAALEKAEAAKVRVVKSAEADAEAKYLHGSGVARQRQAIVAGLRESVREFSSSIPGIQSRDVLELMLVTQYFDLLRDIGSTGKCSTVFTGSDEKGSAVADLRRAIMEGQTMQR</sequence>
<dbReference type="RefSeq" id="XP_013892657.1">
    <property type="nucleotide sequence ID" value="XM_014037203.1"/>
</dbReference>
<reference evidence="1 2" key="1">
    <citation type="journal article" date="2013" name="BMC Genomics">
        <title>Reconstruction of the lipid metabolism for the microalga Monoraphidium neglectum from its genome sequence reveals characteristics suitable for biofuel production.</title>
        <authorList>
            <person name="Bogen C."/>
            <person name="Al-Dilaimi A."/>
            <person name="Albersmeier A."/>
            <person name="Wichmann J."/>
            <person name="Grundmann M."/>
            <person name="Rupp O."/>
            <person name="Lauersen K.J."/>
            <person name="Blifernez-Klassen O."/>
            <person name="Kalinowski J."/>
            <person name="Goesmann A."/>
            <person name="Mussgnug J.H."/>
            <person name="Kruse O."/>
        </authorList>
    </citation>
    <scope>NUCLEOTIDE SEQUENCE [LARGE SCALE GENOMIC DNA]</scope>
    <source>
        <strain evidence="1 2">SAG 48.87</strain>
    </source>
</reference>
<evidence type="ECO:0000313" key="1">
    <source>
        <dbReference type="EMBL" id="KIY93637.1"/>
    </source>
</evidence>
<dbReference type="OrthoDB" id="434619at2759"/>
<dbReference type="GeneID" id="25731876"/>
<protein>
    <recommendedName>
        <fullName evidence="3">Hypersensitive-induced response protein 1</fullName>
    </recommendedName>
</protein>
<dbReference type="AlphaFoldDB" id="A0A0D2J0S6"/>
<gene>
    <name evidence="1" type="ORF">MNEG_14325</name>
</gene>
<evidence type="ECO:0000313" key="2">
    <source>
        <dbReference type="Proteomes" id="UP000054498"/>
    </source>
</evidence>
<keyword evidence="2" id="KW-1185">Reference proteome</keyword>
<proteinExistence type="predicted"/>
<dbReference type="Proteomes" id="UP000054498">
    <property type="component" value="Unassembled WGS sequence"/>
</dbReference>
<name>A0A0D2J0S6_9CHLO</name>
<organism evidence="1 2">
    <name type="scientific">Monoraphidium neglectum</name>
    <dbReference type="NCBI Taxonomy" id="145388"/>
    <lineage>
        <taxon>Eukaryota</taxon>
        <taxon>Viridiplantae</taxon>
        <taxon>Chlorophyta</taxon>
        <taxon>core chlorophytes</taxon>
        <taxon>Chlorophyceae</taxon>
        <taxon>CS clade</taxon>
        <taxon>Sphaeropleales</taxon>
        <taxon>Selenastraceae</taxon>
        <taxon>Monoraphidium</taxon>
    </lineage>
</organism>